<dbReference type="Pfam" id="PF04239">
    <property type="entry name" value="DUF421"/>
    <property type="match status" value="1"/>
</dbReference>
<dbReference type="RefSeq" id="WP_066835014.1">
    <property type="nucleotide sequence ID" value="NZ_JACJIQ010000011.1"/>
</dbReference>
<organism evidence="10 11">
    <name type="scientific">Rufibacter quisquiliarum</name>
    <dbReference type="NCBI Taxonomy" id="1549639"/>
    <lineage>
        <taxon>Bacteria</taxon>
        <taxon>Pseudomonadati</taxon>
        <taxon>Bacteroidota</taxon>
        <taxon>Cytophagia</taxon>
        <taxon>Cytophagales</taxon>
        <taxon>Hymenobacteraceae</taxon>
        <taxon>Rufibacter</taxon>
    </lineage>
</organism>
<comment type="subcellular location">
    <subcellularLocation>
        <location evidence="1">Cell membrane</location>
        <topology evidence="1">Multi-pass membrane protein</topology>
    </subcellularLocation>
</comment>
<evidence type="ECO:0000256" key="5">
    <source>
        <dbReference type="ARBA" id="ARBA00022989"/>
    </source>
</evidence>
<evidence type="ECO:0000256" key="4">
    <source>
        <dbReference type="ARBA" id="ARBA00022692"/>
    </source>
</evidence>
<feature type="domain" description="YetF C-terminal" evidence="8">
    <location>
        <begin position="90"/>
        <end position="163"/>
    </location>
</feature>
<evidence type="ECO:0000259" key="9">
    <source>
        <dbReference type="Pfam" id="PF20730"/>
    </source>
</evidence>
<feature type="domain" description="YetF-like N-terminal transmembrane" evidence="9">
    <location>
        <begin position="16"/>
        <end position="87"/>
    </location>
</feature>
<feature type="transmembrane region" description="Helical" evidence="7">
    <location>
        <begin position="12"/>
        <end position="30"/>
    </location>
</feature>
<keyword evidence="6 7" id="KW-0472">Membrane</keyword>
<protein>
    <submittedName>
        <fullName evidence="10">Uncharacterized membrane protein YcaP (DUF421 family)</fullName>
    </submittedName>
</protein>
<evidence type="ECO:0000256" key="7">
    <source>
        <dbReference type="SAM" id="Phobius"/>
    </source>
</evidence>
<dbReference type="Proteomes" id="UP000563094">
    <property type="component" value="Unassembled WGS sequence"/>
</dbReference>
<keyword evidence="5 7" id="KW-1133">Transmembrane helix</keyword>
<dbReference type="GO" id="GO:0005886">
    <property type="term" value="C:plasma membrane"/>
    <property type="evidence" value="ECO:0007669"/>
    <property type="project" value="UniProtKB-SubCell"/>
</dbReference>
<dbReference type="InterPro" id="IPR007353">
    <property type="entry name" value="DUF421"/>
</dbReference>
<evidence type="ECO:0000259" key="8">
    <source>
        <dbReference type="Pfam" id="PF04239"/>
    </source>
</evidence>
<evidence type="ECO:0000256" key="2">
    <source>
        <dbReference type="ARBA" id="ARBA00006448"/>
    </source>
</evidence>
<comment type="caution">
    <text evidence="10">The sequence shown here is derived from an EMBL/GenBank/DDBJ whole genome shotgun (WGS) entry which is preliminary data.</text>
</comment>
<keyword evidence="11" id="KW-1185">Reference proteome</keyword>
<evidence type="ECO:0000313" key="10">
    <source>
        <dbReference type="EMBL" id="MBA9078177.1"/>
    </source>
</evidence>
<sequence length="172" mass="19113">MEDMFFKNWDGILRVVLMSLLAYVYLIIVLRVTGKRTLSKMNAFDFIVTVAFGSTLATIILSKDVTLAEGVVALTMLTLLQYIITWLSVRSKAVSELVKSEPRFLYYQGKFLEKALQEERVTQDEVLAAMRSSGISGLEQVEAVVLETSGSMSALKKQEGTAPTVLHNVKEA</sequence>
<gene>
    <name evidence="10" type="ORF">FHS90_002901</name>
</gene>
<comment type="similarity">
    <text evidence="2">Belongs to the UPF0702 family.</text>
</comment>
<dbReference type="AlphaFoldDB" id="A0A839GTH4"/>
<feature type="transmembrane region" description="Helical" evidence="7">
    <location>
        <begin position="42"/>
        <end position="61"/>
    </location>
</feature>
<dbReference type="Pfam" id="PF20730">
    <property type="entry name" value="YetF_N"/>
    <property type="match status" value="1"/>
</dbReference>
<name>A0A839GTH4_9BACT</name>
<keyword evidence="3" id="KW-1003">Cell membrane</keyword>
<dbReference type="EMBL" id="JACJIQ010000011">
    <property type="protein sequence ID" value="MBA9078177.1"/>
    <property type="molecule type" value="Genomic_DNA"/>
</dbReference>
<dbReference type="InterPro" id="IPR048454">
    <property type="entry name" value="YetF_N"/>
</dbReference>
<reference evidence="10 11" key="1">
    <citation type="submission" date="2020-08" db="EMBL/GenBank/DDBJ databases">
        <title>Genomic Encyclopedia of Type Strains, Phase IV (KMG-IV): sequencing the most valuable type-strain genomes for metagenomic binning, comparative biology and taxonomic classification.</title>
        <authorList>
            <person name="Goeker M."/>
        </authorList>
    </citation>
    <scope>NUCLEOTIDE SEQUENCE [LARGE SCALE GENOMIC DNA]</scope>
    <source>
        <strain evidence="10 11">DSM 29854</strain>
    </source>
</reference>
<dbReference type="Gene3D" id="3.30.240.20">
    <property type="entry name" value="bsu07140 like domains"/>
    <property type="match status" value="1"/>
</dbReference>
<evidence type="ECO:0000313" key="11">
    <source>
        <dbReference type="Proteomes" id="UP000563094"/>
    </source>
</evidence>
<feature type="transmembrane region" description="Helical" evidence="7">
    <location>
        <begin position="67"/>
        <end position="89"/>
    </location>
</feature>
<evidence type="ECO:0000256" key="3">
    <source>
        <dbReference type="ARBA" id="ARBA00022475"/>
    </source>
</evidence>
<keyword evidence="4 7" id="KW-0812">Transmembrane</keyword>
<accession>A0A839GTH4</accession>
<dbReference type="InterPro" id="IPR023090">
    <property type="entry name" value="UPF0702_alpha/beta_dom_sf"/>
</dbReference>
<evidence type="ECO:0000256" key="6">
    <source>
        <dbReference type="ARBA" id="ARBA00023136"/>
    </source>
</evidence>
<proteinExistence type="inferred from homology"/>
<dbReference type="PANTHER" id="PTHR34582">
    <property type="entry name" value="UPF0702 TRANSMEMBRANE PROTEIN YCAP"/>
    <property type="match status" value="1"/>
</dbReference>
<evidence type="ECO:0000256" key="1">
    <source>
        <dbReference type="ARBA" id="ARBA00004651"/>
    </source>
</evidence>
<dbReference type="PANTHER" id="PTHR34582:SF6">
    <property type="entry name" value="UPF0702 TRANSMEMBRANE PROTEIN YCAP"/>
    <property type="match status" value="1"/>
</dbReference>